<reference evidence="2 3" key="1">
    <citation type="journal article" date="2012" name="Genome Biol.">
        <title>Genome and low-iron response of an oceanic diatom adapted to chronic iron limitation.</title>
        <authorList>
            <person name="Lommer M."/>
            <person name="Specht M."/>
            <person name="Roy A.S."/>
            <person name="Kraemer L."/>
            <person name="Andreson R."/>
            <person name="Gutowska M.A."/>
            <person name="Wolf J."/>
            <person name="Bergner S.V."/>
            <person name="Schilhabel M.B."/>
            <person name="Klostermeier U.C."/>
            <person name="Beiko R.G."/>
            <person name="Rosenstiel P."/>
            <person name="Hippler M."/>
            <person name="Laroche J."/>
        </authorList>
    </citation>
    <scope>NUCLEOTIDE SEQUENCE [LARGE SCALE GENOMIC DNA]</scope>
    <source>
        <strain evidence="2 3">CCMP1005</strain>
    </source>
</reference>
<dbReference type="EMBL" id="AGNL01049073">
    <property type="protein sequence ID" value="EJK44897.1"/>
    <property type="molecule type" value="Genomic_DNA"/>
</dbReference>
<dbReference type="GO" id="GO:0030674">
    <property type="term" value="F:protein-macromolecule adaptor activity"/>
    <property type="evidence" value="ECO:0007669"/>
    <property type="project" value="TreeGrafter"/>
</dbReference>
<accession>K0RED1</accession>
<dbReference type="GO" id="GO:0034271">
    <property type="term" value="C:phosphatidylinositol 3-kinase complex, class III, type I"/>
    <property type="evidence" value="ECO:0007669"/>
    <property type="project" value="TreeGrafter"/>
</dbReference>
<comment type="caution">
    <text evidence="2">The sequence shown here is derived from an EMBL/GenBank/DDBJ whole genome shotgun (WGS) entry which is preliminary data.</text>
</comment>
<evidence type="ECO:0008006" key="4">
    <source>
        <dbReference type="Google" id="ProtNLM"/>
    </source>
</evidence>
<dbReference type="GO" id="GO:0045324">
    <property type="term" value="P:late endosome to vacuole transport"/>
    <property type="evidence" value="ECO:0007669"/>
    <property type="project" value="TreeGrafter"/>
</dbReference>
<dbReference type="OrthoDB" id="10652652at2759"/>
<evidence type="ECO:0000313" key="3">
    <source>
        <dbReference type="Proteomes" id="UP000266841"/>
    </source>
</evidence>
<dbReference type="OMA" id="ANLEHAC"/>
<dbReference type="AlphaFoldDB" id="K0RED1"/>
<proteinExistence type="predicted"/>
<keyword evidence="3" id="KW-1185">Reference proteome</keyword>
<dbReference type="eggNOG" id="ENOG502SUDK">
    <property type="taxonomic scope" value="Eukaryota"/>
</dbReference>
<dbReference type="GO" id="GO:0000045">
    <property type="term" value="P:autophagosome assembly"/>
    <property type="evidence" value="ECO:0007669"/>
    <property type="project" value="TreeGrafter"/>
</dbReference>
<keyword evidence="1" id="KW-0175">Coiled coil</keyword>
<dbReference type="PANTHER" id="PTHR12768">
    <property type="entry name" value="BECLIN 1"/>
    <property type="match status" value="1"/>
</dbReference>
<name>K0RED1_THAOC</name>
<dbReference type="InterPro" id="IPR007243">
    <property type="entry name" value="Atg6/Beclin"/>
</dbReference>
<dbReference type="GO" id="GO:0006995">
    <property type="term" value="P:cellular response to nitrogen starvation"/>
    <property type="evidence" value="ECO:0007669"/>
    <property type="project" value="TreeGrafter"/>
</dbReference>
<organism evidence="2 3">
    <name type="scientific">Thalassiosira oceanica</name>
    <name type="common">Marine diatom</name>
    <dbReference type="NCBI Taxonomy" id="159749"/>
    <lineage>
        <taxon>Eukaryota</taxon>
        <taxon>Sar</taxon>
        <taxon>Stramenopiles</taxon>
        <taxon>Ochrophyta</taxon>
        <taxon>Bacillariophyta</taxon>
        <taxon>Coscinodiscophyceae</taxon>
        <taxon>Thalassiosirophycidae</taxon>
        <taxon>Thalassiosirales</taxon>
        <taxon>Thalassiosiraceae</taxon>
        <taxon>Thalassiosira</taxon>
    </lineage>
</organism>
<gene>
    <name evidence="2" type="ORF">THAOC_36527</name>
</gene>
<evidence type="ECO:0000256" key="1">
    <source>
        <dbReference type="SAM" id="Coils"/>
    </source>
</evidence>
<sequence>MSASAVASDDDFEDLHLEFVNGHSNLNDDGGTTESDCRNAYEQVQNMDSYLEMLLSGGDVVPSLSGDECSQLAKAMDACRDQLDAECLAFEEATSAEEERALLMARAAISMPDLDGLNGDESEAILYAIESFQHELANLEHACLEQENELRTLQSLMHDQINRSDIIAEREKNLWQEWNDLEIDTHNFQEESHRISKKCSVVETEIQAIRDVHLLSLQFRIRAEWDENAKTGEGRYPTINDLRLAYRTNEKAGLKKRRSMLRFRMLPSSYPLQLDYIRMLGSIQRCDEGSSGPLSVPCQSLTLFLLMLSQLCDHVQTVNAERRSEPPYDMKDAKIDGVDVTKLEESDTASWSSVVFCLAANLKWLSETSMATLGPS</sequence>
<dbReference type="PANTHER" id="PTHR12768:SF4">
    <property type="entry name" value="BECLIN-1"/>
    <property type="match status" value="1"/>
</dbReference>
<feature type="coiled-coil region" evidence="1">
    <location>
        <begin position="129"/>
        <end position="156"/>
    </location>
</feature>
<protein>
    <recommendedName>
        <fullName evidence="4">Atg6 BARA domain-containing protein</fullName>
    </recommendedName>
</protein>
<dbReference type="GO" id="GO:0000407">
    <property type="term" value="C:phagophore assembly site"/>
    <property type="evidence" value="ECO:0007669"/>
    <property type="project" value="TreeGrafter"/>
</dbReference>
<dbReference type="Proteomes" id="UP000266841">
    <property type="component" value="Unassembled WGS sequence"/>
</dbReference>
<dbReference type="GO" id="GO:0000423">
    <property type="term" value="P:mitophagy"/>
    <property type="evidence" value="ECO:0007669"/>
    <property type="project" value="TreeGrafter"/>
</dbReference>
<dbReference type="GO" id="GO:0034272">
    <property type="term" value="C:phosphatidylinositol 3-kinase complex, class III, type II"/>
    <property type="evidence" value="ECO:0007669"/>
    <property type="project" value="TreeGrafter"/>
</dbReference>
<evidence type="ECO:0000313" key="2">
    <source>
        <dbReference type="EMBL" id="EJK44897.1"/>
    </source>
</evidence>
<dbReference type="GO" id="GO:0043548">
    <property type="term" value="F:phosphatidylinositol 3-kinase binding"/>
    <property type="evidence" value="ECO:0007669"/>
    <property type="project" value="TreeGrafter"/>
</dbReference>